<evidence type="ECO:0000256" key="3">
    <source>
        <dbReference type="ARBA" id="ARBA00022603"/>
    </source>
</evidence>
<reference evidence="7 8" key="1">
    <citation type="submission" date="2019-02" db="EMBL/GenBank/DDBJ databases">
        <title>Peptostreptococcaceae bacterium ZHW00191 nov., a new bacterium isolated from the human gut.</title>
        <authorList>
            <person name="Zhou H.-W."/>
            <person name="Chen X.-J."/>
        </authorList>
    </citation>
    <scope>NUCLEOTIDE SEQUENCE [LARGE SCALE GENOMIC DNA]</scope>
    <source>
        <strain evidence="7 8">ZHW00191</strain>
    </source>
</reference>
<dbReference type="NCBIfam" id="TIGR02469">
    <property type="entry name" value="CbiT"/>
    <property type="match status" value="1"/>
</dbReference>
<dbReference type="Proteomes" id="UP000317863">
    <property type="component" value="Unassembled WGS sequence"/>
</dbReference>
<dbReference type="Gene3D" id="3.40.50.150">
    <property type="entry name" value="Vaccinia Virus protein VP39"/>
    <property type="match status" value="1"/>
</dbReference>
<dbReference type="GO" id="GO:0032259">
    <property type="term" value="P:methylation"/>
    <property type="evidence" value="ECO:0007669"/>
    <property type="project" value="UniProtKB-KW"/>
</dbReference>
<dbReference type="GO" id="GO:0008276">
    <property type="term" value="F:protein methyltransferase activity"/>
    <property type="evidence" value="ECO:0007669"/>
    <property type="project" value="InterPro"/>
</dbReference>
<feature type="domain" description="Methyltransferase small" evidence="6">
    <location>
        <begin position="23"/>
        <end position="101"/>
    </location>
</feature>
<evidence type="ECO:0000259" key="6">
    <source>
        <dbReference type="Pfam" id="PF05175"/>
    </source>
</evidence>
<keyword evidence="8" id="KW-1185">Reference proteome</keyword>
<evidence type="ECO:0000256" key="4">
    <source>
        <dbReference type="ARBA" id="ARBA00022679"/>
    </source>
</evidence>
<keyword evidence="2" id="KW-0169">Cobalamin biosynthesis</keyword>
<evidence type="ECO:0000313" key="7">
    <source>
        <dbReference type="EMBL" id="TQQ83208.1"/>
    </source>
</evidence>
<protein>
    <submittedName>
        <fullName evidence="7">Decarboxylating cobalt-precorrin-6B (C(15))-methyltransferase</fullName>
    </submittedName>
</protein>
<comment type="caution">
    <text evidence="7">The sequence shown here is derived from an EMBL/GenBank/DDBJ whole genome shotgun (WGS) entry which is preliminary data.</text>
</comment>
<dbReference type="PANTHER" id="PTHR43182">
    <property type="entry name" value="COBALT-PRECORRIN-6B C(15)-METHYLTRANSFERASE (DECARBOXYLATING)"/>
    <property type="match status" value="1"/>
</dbReference>
<evidence type="ECO:0000256" key="1">
    <source>
        <dbReference type="ARBA" id="ARBA00004953"/>
    </source>
</evidence>
<keyword evidence="5" id="KW-0949">S-adenosyl-L-methionine</keyword>
<evidence type="ECO:0000256" key="5">
    <source>
        <dbReference type="ARBA" id="ARBA00022691"/>
    </source>
</evidence>
<comment type="pathway">
    <text evidence="1">Cofactor biosynthesis; adenosylcobalamin biosynthesis.</text>
</comment>
<dbReference type="UniPathway" id="UPA00148"/>
<keyword evidence="3 7" id="KW-0489">Methyltransferase</keyword>
<dbReference type="SUPFAM" id="SSF53335">
    <property type="entry name" value="S-adenosyl-L-methionine-dependent methyltransferases"/>
    <property type="match status" value="1"/>
</dbReference>
<dbReference type="InterPro" id="IPR029063">
    <property type="entry name" value="SAM-dependent_MTases_sf"/>
</dbReference>
<accession>A0A544QT44</accession>
<name>A0A544QT44_9FIRM</name>
<organism evidence="7 8">
    <name type="scientific">Peptacetobacter hominis</name>
    <dbReference type="NCBI Taxonomy" id="2743610"/>
    <lineage>
        <taxon>Bacteria</taxon>
        <taxon>Bacillati</taxon>
        <taxon>Bacillota</taxon>
        <taxon>Clostridia</taxon>
        <taxon>Peptostreptococcales</taxon>
        <taxon>Peptostreptococcaceae</taxon>
        <taxon>Peptacetobacter</taxon>
    </lineage>
</organism>
<dbReference type="InterPro" id="IPR050714">
    <property type="entry name" value="Cobalamin_biosynth_MTase"/>
</dbReference>
<dbReference type="InterPro" id="IPR014008">
    <property type="entry name" value="Cbl_synth_MTase_CbiT"/>
</dbReference>
<dbReference type="EMBL" id="SGJB01000021">
    <property type="protein sequence ID" value="TQQ83208.1"/>
    <property type="molecule type" value="Genomic_DNA"/>
</dbReference>
<evidence type="ECO:0000313" key="8">
    <source>
        <dbReference type="Proteomes" id="UP000317863"/>
    </source>
</evidence>
<proteinExistence type="predicted"/>
<gene>
    <name evidence="7" type="ORF">EXD82_09635</name>
</gene>
<dbReference type="CDD" id="cd02440">
    <property type="entry name" value="AdoMet_MTases"/>
    <property type="match status" value="1"/>
</dbReference>
<keyword evidence="4 7" id="KW-0808">Transferase</keyword>
<dbReference type="RefSeq" id="WP_142536702.1">
    <property type="nucleotide sequence ID" value="NZ_SGJB01000021.1"/>
</dbReference>
<dbReference type="AlphaFoldDB" id="A0A544QT44"/>
<dbReference type="OrthoDB" id="9780707at2"/>
<sequence length="186" mass="21003">MRNSDFITGKVPITKEEVRAVSISSLELENAEKFMDIGAGTGSVSVEAAYRYPKLSVTAVERNDAAIELIEKNSEKFKTENLEIIKGYAPYETDEKYDAVFIGGTGNRLEEIIEWTHDILNENGRVCANFIVLDTFYRALEIFRKSGFEDIQVRQISVSNLEKIGTGEYFKPQNPVFVITCRKKGD</sequence>
<evidence type="ECO:0000256" key="2">
    <source>
        <dbReference type="ARBA" id="ARBA00022573"/>
    </source>
</evidence>
<dbReference type="GO" id="GO:0009236">
    <property type="term" value="P:cobalamin biosynthetic process"/>
    <property type="evidence" value="ECO:0007669"/>
    <property type="project" value="UniProtKB-UniPathway"/>
</dbReference>
<dbReference type="InterPro" id="IPR007848">
    <property type="entry name" value="Small_mtfrase_dom"/>
</dbReference>
<dbReference type="Pfam" id="PF05175">
    <property type="entry name" value="MTS"/>
    <property type="match status" value="1"/>
</dbReference>
<dbReference type="NCBIfam" id="NF006138">
    <property type="entry name" value="PRK08287.1"/>
    <property type="match status" value="1"/>
</dbReference>
<dbReference type="PANTHER" id="PTHR43182:SF1">
    <property type="entry name" value="COBALT-PRECORRIN-7 C(5)-METHYLTRANSFERASE"/>
    <property type="match status" value="1"/>
</dbReference>